<dbReference type="GO" id="GO:0030127">
    <property type="term" value="C:COPII vesicle coat"/>
    <property type="evidence" value="ECO:0007669"/>
    <property type="project" value="InterPro"/>
</dbReference>
<evidence type="ECO:0000259" key="2">
    <source>
        <dbReference type="PROSITE" id="PS50234"/>
    </source>
</evidence>
<dbReference type="GO" id="GO:0008270">
    <property type="term" value="F:zinc ion binding"/>
    <property type="evidence" value="ECO:0007669"/>
    <property type="project" value="InterPro"/>
</dbReference>
<evidence type="ECO:0000256" key="1">
    <source>
        <dbReference type="SAM" id="MobiDB-lite"/>
    </source>
</evidence>
<gene>
    <name evidence="3" type="ORF">DGYR_LOCUS11214</name>
</gene>
<evidence type="ECO:0000313" key="3">
    <source>
        <dbReference type="EMBL" id="CAD5123542.1"/>
    </source>
</evidence>
<feature type="compositionally biased region" description="Basic and acidic residues" evidence="1">
    <location>
        <begin position="623"/>
        <end position="649"/>
    </location>
</feature>
<feature type="domain" description="VWFA" evidence="2">
    <location>
        <begin position="170"/>
        <end position="430"/>
    </location>
</feature>
<dbReference type="CDD" id="cd00198">
    <property type="entry name" value="vWFA"/>
    <property type="match status" value="1"/>
</dbReference>
<dbReference type="InterPro" id="IPR050550">
    <property type="entry name" value="SEC23_SEC24_subfamily"/>
</dbReference>
<dbReference type="Gene3D" id="2.30.30.380">
    <property type="entry name" value="Zn-finger domain of Sec23/24"/>
    <property type="match status" value="1"/>
</dbReference>
<dbReference type="SUPFAM" id="SSF82919">
    <property type="entry name" value="Zn-finger domain of Sec23/24"/>
    <property type="match status" value="1"/>
</dbReference>
<dbReference type="EMBL" id="CAJFCJ010000019">
    <property type="protein sequence ID" value="CAD5123542.1"/>
    <property type="molecule type" value="Genomic_DNA"/>
</dbReference>
<dbReference type="InterPro" id="IPR036465">
    <property type="entry name" value="vWFA_dom_sf"/>
</dbReference>
<proteinExistence type="predicted"/>
<dbReference type="Proteomes" id="UP000549394">
    <property type="component" value="Unassembled WGS sequence"/>
</dbReference>
<dbReference type="OrthoDB" id="1724672at2759"/>
<sequence>MNFGSKYVYFYDGSDSEEVDEDTFEMGVNSSSDEEVEKRQTKSFFGFVKKPLAKVAKFRKGSEGKAGKLHKRVRKADTNIISVGFQELVAPNYMHTGDATRCKSCTGILNKMSTVEDLNEFEKKWICEFCSTENILNIVDEEIPQNNDTTYMLQPAPSTAQMTVDGDASIVIFCIDISGSMCVTKEVPGKLKFRGDDTSQLESFMDHPREPQLLPNEKNNVTWVSRLQGVQAAIDSQLSDMEAKHPKRRVALVTFNNEVTLVGDKPGETVHISGDKLSDSDALFNIGKEFPEPDSIKNKHKQLCKALFELEANGRTALGPALMTSIGLASKSPRSKIILCTDGKANIGCGSVEEEKDLKESSQFYEKVSTLARDMGIAISVITIEGTDCNLSQIGRVAHETEGDVNIVDPLKLSEEFSNILAVPIIATNVKATLLLHNELYFRYETNQESRVEKVFGNVTKETEITFEYGVKPGARKFKEKVDGKDSNMEKKLPFQLQIEYTDTEEARALRVITEFKPITMEREKAESKIRWSTVGSHLPQQSSKFALQSSPEKARLSNISYLRMMNRNKSTNRDAYVNCKEFCKPVDDACLELCHAGRPATDTQTNVLLGAKKFKRFWKKKDETSKKFAGDSNHSSDEDREDPKKPDEGGASGSK</sequence>
<dbReference type="GO" id="GO:0006886">
    <property type="term" value="P:intracellular protein transport"/>
    <property type="evidence" value="ECO:0007669"/>
    <property type="project" value="InterPro"/>
</dbReference>
<dbReference type="GO" id="GO:0070971">
    <property type="term" value="C:endoplasmic reticulum exit site"/>
    <property type="evidence" value="ECO:0007669"/>
    <property type="project" value="TreeGrafter"/>
</dbReference>
<comment type="caution">
    <text evidence="3">The sequence shown here is derived from an EMBL/GenBank/DDBJ whole genome shotgun (WGS) entry which is preliminary data.</text>
</comment>
<dbReference type="GO" id="GO:0000149">
    <property type="term" value="F:SNARE binding"/>
    <property type="evidence" value="ECO:0007669"/>
    <property type="project" value="TreeGrafter"/>
</dbReference>
<name>A0A7I8W623_9ANNE</name>
<feature type="region of interest" description="Disordered" evidence="1">
    <location>
        <begin position="623"/>
        <end position="656"/>
    </location>
</feature>
<dbReference type="SMART" id="SM00327">
    <property type="entry name" value="VWA"/>
    <property type="match status" value="1"/>
</dbReference>
<dbReference type="Gene3D" id="3.40.50.410">
    <property type="entry name" value="von Willebrand factor, type A domain"/>
    <property type="match status" value="1"/>
</dbReference>
<dbReference type="SUPFAM" id="SSF53300">
    <property type="entry name" value="vWA-like"/>
    <property type="match status" value="1"/>
</dbReference>
<dbReference type="PROSITE" id="PS50234">
    <property type="entry name" value="VWFA"/>
    <property type="match status" value="1"/>
</dbReference>
<dbReference type="InterPro" id="IPR002035">
    <property type="entry name" value="VWF_A"/>
</dbReference>
<dbReference type="GO" id="GO:0090110">
    <property type="term" value="P:COPII-coated vesicle cargo loading"/>
    <property type="evidence" value="ECO:0007669"/>
    <property type="project" value="TreeGrafter"/>
</dbReference>
<keyword evidence="4" id="KW-1185">Reference proteome</keyword>
<dbReference type="PANTHER" id="PTHR13803:SF36">
    <property type="entry name" value="TYPE A VON WILLEBRAND FACTOR DOMAIN-CONTAINING PROTEIN"/>
    <property type="match status" value="1"/>
</dbReference>
<dbReference type="InterPro" id="IPR036174">
    <property type="entry name" value="Znf_Sec23_Sec24_sf"/>
</dbReference>
<reference evidence="3 4" key="1">
    <citation type="submission" date="2020-08" db="EMBL/GenBank/DDBJ databases">
        <authorList>
            <person name="Hejnol A."/>
        </authorList>
    </citation>
    <scope>NUCLEOTIDE SEQUENCE [LARGE SCALE GENOMIC DNA]</scope>
</reference>
<dbReference type="AlphaFoldDB" id="A0A7I8W623"/>
<dbReference type="PANTHER" id="PTHR13803">
    <property type="entry name" value="SEC24-RELATED PROTEIN"/>
    <property type="match status" value="1"/>
</dbReference>
<accession>A0A7I8W623</accession>
<evidence type="ECO:0000313" key="4">
    <source>
        <dbReference type="Proteomes" id="UP000549394"/>
    </source>
</evidence>
<protein>
    <submittedName>
        <fullName evidence="3">DgyrCDS11882</fullName>
    </submittedName>
</protein>
<organism evidence="3 4">
    <name type="scientific">Dimorphilus gyrociliatus</name>
    <dbReference type="NCBI Taxonomy" id="2664684"/>
    <lineage>
        <taxon>Eukaryota</taxon>
        <taxon>Metazoa</taxon>
        <taxon>Spiralia</taxon>
        <taxon>Lophotrochozoa</taxon>
        <taxon>Annelida</taxon>
        <taxon>Polychaeta</taxon>
        <taxon>Polychaeta incertae sedis</taxon>
        <taxon>Dinophilidae</taxon>
        <taxon>Dimorphilus</taxon>
    </lineage>
</organism>